<evidence type="ECO:0000256" key="6">
    <source>
        <dbReference type="SAM" id="MobiDB-lite"/>
    </source>
</evidence>
<keyword evidence="7" id="KW-1133">Transmembrane helix</keyword>
<feature type="transmembrane region" description="Helical" evidence="7">
    <location>
        <begin position="507"/>
        <end position="531"/>
    </location>
</feature>
<dbReference type="CDD" id="cd14014">
    <property type="entry name" value="STKc_PknB_like"/>
    <property type="match status" value="1"/>
</dbReference>
<feature type="region of interest" description="Disordered" evidence="6">
    <location>
        <begin position="1"/>
        <end position="25"/>
    </location>
</feature>
<dbReference type="PROSITE" id="PS50885">
    <property type="entry name" value="HAMP"/>
    <property type="match status" value="1"/>
</dbReference>
<evidence type="ECO:0000256" key="3">
    <source>
        <dbReference type="ARBA" id="ARBA00022777"/>
    </source>
</evidence>
<keyword evidence="1" id="KW-0808">Transferase</keyword>
<feature type="domain" description="Protein kinase" evidence="8">
    <location>
        <begin position="60"/>
        <end position="322"/>
    </location>
</feature>
<dbReference type="RefSeq" id="WP_251972970.1">
    <property type="nucleotide sequence ID" value="NZ_AP025730.1"/>
</dbReference>
<evidence type="ECO:0000256" key="7">
    <source>
        <dbReference type="SAM" id="Phobius"/>
    </source>
</evidence>
<gene>
    <name evidence="10" type="ORF">CATMQ487_18540</name>
</gene>
<dbReference type="Pfam" id="PF00069">
    <property type="entry name" value="Pkinase"/>
    <property type="match status" value="1"/>
</dbReference>
<evidence type="ECO:0000256" key="4">
    <source>
        <dbReference type="ARBA" id="ARBA00022840"/>
    </source>
</evidence>
<accession>A0ABN6PIS4</accession>
<sequence length="614" mass="66158">MSLPSDTLHPASTPAPDPDRPDDPDATVVVPATPLPPRVSQTLPTGSIANGAPVRQVGRYQIIDLLGRGGMATVFKAHDPDIDRIIAIKFLHAALCEDEQYRTRFLREARAAGGLSHPNIVTVHDVGEIEGRPYMAMELLDGEPLNDLMESRQPLPLKEAMEITLQLARALDYAHARGIVHRDIKPANIVRLKDGHTIKVTDFGIAHVSGAGGAGGEQTRVGDVLGTPQYMSPEQTLGSAVDGRSDLFSVGIVLYQMLTGQRPFESDSIVALAVKIAREEPPALNKQRPDLPPTVRRIVERCLAKQPAKRFQSGKELADAVLKVLRDLDEEAREKARARIVPLRVKWAGMMALIVAAVMAASATLISQRQNAALTEQVMDYGASLARFIAAQNAVSALEEEWVPVEVTVQEVMKSGDFQSLTVIDRGGVVRAAGDVALVGQPYKAPSASRLAALAGGVNVARHRLANEEDVLQFEAPITFQGKAVGRVVLGLAEKPLVRVAQLSQMLMLALVLVTVAAVAVAMYFVANWFARPIKQLGDAMSELAQGRLDHRIGEKRNDEFGLAYEAFDAMAASLQARYGTDEEPLPGTGDAPPPDSPPTEPLPRRSEATSEPS</sequence>
<dbReference type="PROSITE" id="PS00107">
    <property type="entry name" value="PROTEIN_KINASE_ATP"/>
    <property type="match status" value="1"/>
</dbReference>
<dbReference type="PANTHER" id="PTHR43289">
    <property type="entry name" value="MITOGEN-ACTIVATED PROTEIN KINASE KINASE KINASE 20-RELATED"/>
    <property type="match status" value="1"/>
</dbReference>
<feature type="compositionally biased region" description="Basic and acidic residues" evidence="6">
    <location>
        <begin position="603"/>
        <end position="614"/>
    </location>
</feature>
<dbReference type="PROSITE" id="PS50011">
    <property type="entry name" value="PROTEIN_KINASE_DOM"/>
    <property type="match status" value="1"/>
</dbReference>
<dbReference type="InterPro" id="IPR000719">
    <property type="entry name" value="Prot_kinase_dom"/>
</dbReference>
<protein>
    <recommendedName>
        <fullName evidence="12">Serine/threonine protein kinase</fullName>
    </recommendedName>
</protein>
<reference evidence="10" key="1">
    <citation type="submission" date="2022-04" db="EMBL/GenBank/DDBJ databases">
        <title>Whole genome sequence of Sphaerotilus sp. FB-5.</title>
        <authorList>
            <person name="Takeda M."/>
            <person name="Narihara S."/>
            <person name="Akimoto M."/>
            <person name="Akimoto R."/>
            <person name="Nishiyashiki S."/>
            <person name="Murakami T."/>
        </authorList>
    </citation>
    <scope>NUCLEOTIDE SEQUENCE</scope>
    <source>
        <strain evidence="10">FB-5</strain>
    </source>
</reference>
<evidence type="ECO:0000259" key="9">
    <source>
        <dbReference type="PROSITE" id="PS50885"/>
    </source>
</evidence>
<dbReference type="InterPro" id="IPR011009">
    <property type="entry name" value="Kinase-like_dom_sf"/>
</dbReference>
<dbReference type="PANTHER" id="PTHR43289:SF6">
    <property type="entry name" value="SERINE_THREONINE-PROTEIN KINASE NEKL-3"/>
    <property type="match status" value="1"/>
</dbReference>
<evidence type="ECO:0000313" key="10">
    <source>
        <dbReference type="EMBL" id="BDI04884.1"/>
    </source>
</evidence>
<dbReference type="Gene3D" id="6.10.340.10">
    <property type="match status" value="1"/>
</dbReference>
<dbReference type="Gene3D" id="3.30.200.20">
    <property type="entry name" value="Phosphorylase Kinase, domain 1"/>
    <property type="match status" value="1"/>
</dbReference>
<dbReference type="SUPFAM" id="SSF103190">
    <property type="entry name" value="Sensory domain-like"/>
    <property type="match status" value="1"/>
</dbReference>
<organism evidence="10 11">
    <name type="scientific">Sphaerotilus microaerophilus</name>
    <dbReference type="NCBI Taxonomy" id="2914710"/>
    <lineage>
        <taxon>Bacteria</taxon>
        <taxon>Pseudomonadati</taxon>
        <taxon>Pseudomonadota</taxon>
        <taxon>Betaproteobacteria</taxon>
        <taxon>Burkholderiales</taxon>
        <taxon>Sphaerotilaceae</taxon>
        <taxon>Sphaerotilus</taxon>
    </lineage>
</organism>
<dbReference type="Gene3D" id="1.10.510.10">
    <property type="entry name" value="Transferase(Phosphotransferase) domain 1"/>
    <property type="match status" value="1"/>
</dbReference>
<dbReference type="Pfam" id="PF00672">
    <property type="entry name" value="HAMP"/>
    <property type="match status" value="1"/>
</dbReference>
<dbReference type="Proteomes" id="UP001057498">
    <property type="component" value="Chromosome"/>
</dbReference>
<proteinExistence type="predicted"/>
<keyword evidence="7" id="KW-0812">Transmembrane</keyword>
<dbReference type="SUPFAM" id="SSF56112">
    <property type="entry name" value="Protein kinase-like (PK-like)"/>
    <property type="match status" value="1"/>
</dbReference>
<keyword evidence="3" id="KW-0418">Kinase</keyword>
<feature type="binding site" evidence="5">
    <location>
        <position position="89"/>
    </location>
    <ligand>
        <name>ATP</name>
        <dbReference type="ChEBI" id="CHEBI:30616"/>
    </ligand>
</feature>
<dbReference type="InterPro" id="IPR029151">
    <property type="entry name" value="Sensor-like_sf"/>
</dbReference>
<keyword evidence="4 5" id="KW-0067">ATP-binding</keyword>
<evidence type="ECO:0000256" key="1">
    <source>
        <dbReference type="ARBA" id="ARBA00022679"/>
    </source>
</evidence>
<feature type="domain" description="HAMP" evidence="9">
    <location>
        <begin position="528"/>
        <end position="580"/>
    </location>
</feature>
<dbReference type="EMBL" id="AP025730">
    <property type="protein sequence ID" value="BDI04884.1"/>
    <property type="molecule type" value="Genomic_DNA"/>
</dbReference>
<feature type="compositionally biased region" description="Pro residues" evidence="6">
    <location>
        <begin position="592"/>
        <end position="602"/>
    </location>
</feature>
<keyword evidence="2 5" id="KW-0547">Nucleotide-binding</keyword>
<feature type="region of interest" description="Disordered" evidence="6">
    <location>
        <begin position="579"/>
        <end position="614"/>
    </location>
</feature>
<evidence type="ECO:0000313" key="11">
    <source>
        <dbReference type="Proteomes" id="UP001057498"/>
    </source>
</evidence>
<keyword evidence="11" id="KW-1185">Reference proteome</keyword>
<evidence type="ECO:0000256" key="5">
    <source>
        <dbReference type="PROSITE-ProRule" id="PRU10141"/>
    </source>
</evidence>
<name>A0ABN6PIS4_9BURK</name>
<dbReference type="SUPFAM" id="SSF158472">
    <property type="entry name" value="HAMP domain-like"/>
    <property type="match status" value="1"/>
</dbReference>
<dbReference type="InterPro" id="IPR017441">
    <property type="entry name" value="Protein_kinase_ATP_BS"/>
</dbReference>
<dbReference type="CDD" id="cd06225">
    <property type="entry name" value="HAMP"/>
    <property type="match status" value="1"/>
</dbReference>
<evidence type="ECO:0008006" key="12">
    <source>
        <dbReference type="Google" id="ProtNLM"/>
    </source>
</evidence>
<evidence type="ECO:0000256" key="2">
    <source>
        <dbReference type="ARBA" id="ARBA00022741"/>
    </source>
</evidence>
<dbReference type="InterPro" id="IPR003660">
    <property type="entry name" value="HAMP_dom"/>
</dbReference>
<dbReference type="SMART" id="SM00220">
    <property type="entry name" value="S_TKc"/>
    <property type="match status" value="1"/>
</dbReference>
<feature type="transmembrane region" description="Helical" evidence="7">
    <location>
        <begin position="347"/>
        <end position="366"/>
    </location>
</feature>
<keyword evidence="7" id="KW-0472">Membrane</keyword>
<evidence type="ECO:0000259" key="8">
    <source>
        <dbReference type="PROSITE" id="PS50011"/>
    </source>
</evidence>
<dbReference type="Gene3D" id="3.30.450.20">
    <property type="entry name" value="PAS domain"/>
    <property type="match status" value="1"/>
</dbReference>
<dbReference type="SMART" id="SM00304">
    <property type="entry name" value="HAMP"/>
    <property type="match status" value="1"/>
</dbReference>